<feature type="transmembrane region" description="Helical" evidence="6">
    <location>
        <begin position="383"/>
        <end position="411"/>
    </location>
</feature>
<gene>
    <name evidence="7" type="ORF">VKT23_006908</name>
</gene>
<evidence type="ECO:0000256" key="6">
    <source>
        <dbReference type="SAM" id="Phobius"/>
    </source>
</evidence>
<dbReference type="InterPro" id="IPR036259">
    <property type="entry name" value="MFS_trans_sf"/>
</dbReference>
<feature type="transmembrane region" description="Helical" evidence="6">
    <location>
        <begin position="155"/>
        <end position="180"/>
    </location>
</feature>
<feature type="transmembrane region" description="Helical" evidence="6">
    <location>
        <begin position="423"/>
        <end position="444"/>
    </location>
</feature>
<sequence length="514" mass="56177">MSTAAEIEPLLDHNSLEPPRLETDHRLSKPLKRLLRVLPFLILYQTRTQVKLFQNWVTYSCRPLQGTIYHPTSAQSSLQYPGVPPFCKIGSLDLATVCTIVHFVAVVISVGFWGRLGDHLQSRKLVLLVILSGLILFDLTTILVVKLSLPEPPVIWLLFEAAYDGLFGGSAAVYALLRAFAVDFSLPNQRAILFTVLQGFSIVGNIVGGLLFSLLFNSPLFDGDHSVSAVRLAVFAFIVSVINTFYVAACLPKTPPTSTDRNITSSNFIFTALSPFTTFASTAKMGLLGLATLALSMTSSDSIRKLLFSLQYVHHPVIDQCLFIILFVVQIIGTFVIVPVLITHCRVTRTTSIVASNRLLATMIGFWTTISNLLAFIPSPHGVAFILFGVYTPAFVLDGLMSLLFTIGTMYFDAVGRSQEIGFLLSAMAGLQSFGGVLFYYVSLAITRHPLSGPKSAFLLTPGLLAITTFSLFLLRGWETPDRHVLVESPEETSALPAPAEEENVRPNSSRAGV</sequence>
<dbReference type="Gene3D" id="1.20.1250.20">
    <property type="entry name" value="MFS general substrate transporter like domains"/>
    <property type="match status" value="1"/>
</dbReference>
<keyword evidence="2 6" id="KW-0812">Transmembrane</keyword>
<evidence type="ECO:0000256" key="3">
    <source>
        <dbReference type="ARBA" id="ARBA00022989"/>
    </source>
</evidence>
<proteinExistence type="predicted"/>
<organism evidence="7 8">
    <name type="scientific">Marasmiellus scandens</name>
    <dbReference type="NCBI Taxonomy" id="2682957"/>
    <lineage>
        <taxon>Eukaryota</taxon>
        <taxon>Fungi</taxon>
        <taxon>Dikarya</taxon>
        <taxon>Basidiomycota</taxon>
        <taxon>Agaricomycotina</taxon>
        <taxon>Agaricomycetes</taxon>
        <taxon>Agaricomycetidae</taxon>
        <taxon>Agaricales</taxon>
        <taxon>Marasmiineae</taxon>
        <taxon>Omphalotaceae</taxon>
        <taxon>Marasmiellus</taxon>
    </lineage>
</organism>
<dbReference type="Proteomes" id="UP001498398">
    <property type="component" value="Unassembled WGS sequence"/>
</dbReference>
<keyword evidence="4 6" id="KW-0472">Membrane</keyword>
<evidence type="ECO:0000256" key="2">
    <source>
        <dbReference type="ARBA" id="ARBA00022692"/>
    </source>
</evidence>
<feature type="transmembrane region" description="Helical" evidence="6">
    <location>
        <begin position="125"/>
        <end position="149"/>
    </location>
</feature>
<keyword evidence="8" id="KW-1185">Reference proteome</keyword>
<dbReference type="SUPFAM" id="SSF103473">
    <property type="entry name" value="MFS general substrate transporter"/>
    <property type="match status" value="1"/>
</dbReference>
<evidence type="ECO:0000256" key="1">
    <source>
        <dbReference type="ARBA" id="ARBA00004141"/>
    </source>
</evidence>
<feature type="transmembrane region" description="Helical" evidence="6">
    <location>
        <begin position="268"/>
        <end position="297"/>
    </location>
</feature>
<evidence type="ECO:0000256" key="4">
    <source>
        <dbReference type="ARBA" id="ARBA00023136"/>
    </source>
</evidence>
<reference evidence="7 8" key="1">
    <citation type="submission" date="2024-01" db="EMBL/GenBank/DDBJ databases">
        <title>A draft genome for the cacao thread blight pathogen Marasmiellus scandens.</title>
        <authorList>
            <person name="Baruah I.K."/>
            <person name="Leung J."/>
            <person name="Bukari Y."/>
            <person name="Amoako-Attah I."/>
            <person name="Meinhardt L.W."/>
            <person name="Bailey B.A."/>
            <person name="Cohen S.P."/>
        </authorList>
    </citation>
    <scope>NUCLEOTIDE SEQUENCE [LARGE SCALE GENOMIC DNA]</scope>
    <source>
        <strain evidence="7 8">GH-19</strain>
    </source>
</reference>
<accession>A0ABR1JLT5</accession>
<feature type="transmembrane region" description="Helical" evidence="6">
    <location>
        <begin position="359"/>
        <end position="377"/>
    </location>
</feature>
<keyword evidence="3 6" id="KW-1133">Transmembrane helix</keyword>
<comment type="caution">
    <text evidence="7">The sequence shown here is derived from an EMBL/GenBank/DDBJ whole genome shotgun (WGS) entry which is preliminary data.</text>
</comment>
<evidence type="ECO:0000313" key="7">
    <source>
        <dbReference type="EMBL" id="KAK7463561.1"/>
    </source>
</evidence>
<evidence type="ECO:0000313" key="8">
    <source>
        <dbReference type="Proteomes" id="UP001498398"/>
    </source>
</evidence>
<evidence type="ECO:0000256" key="5">
    <source>
        <dbReference type="SAM" id="MobiDB-lite"/>
    </source>
</evidence>
<comment type="subcellular location">
    <subcellularLocation>
        <location evidence="1">Membrane</location>
        <topology evidence="1">Multi-pass membrane protein</topology>
    </subcellularLocation>
</comment>
<feature type="transmembrane region" description="Helical" evidence="6">
    <location>
        <begin position="192"/>
        <end position="216"/>
    </location>
</feature>
<dbReference type="PANTHER" id="PTHR23507">
    <property type="entry name" value="ZGC:174356"/>
    <property type="match status" value="1"/>
</dbReference>
<dbReference type="EMBL" id="JBANRG010000009">
    <property type="protein sequence ID" value="KAK7463561.1"/>
    <property type="molecule type" value="Genomic_DNA"/>
</dbReference>
<protein>
    <submittedName>
        <fullName evidence="7">Uncharacterized protein</fullName>
    </submittedName>
</protein>
<feature type="region of interest" description="Disordered" evidence="5">
    <location>
        <begin position="489"/>
        <end position="514"/>
    </location>
</feature>
<name>A0ABR1JLT5_9AGAR</name>
<feature type="transmembrane region" description="Helical" evidence="6">
    <location>
        <begin position="317"/>
        <end position="338"/>
    </location>
</feature>
<feature type="transmembrane region" description="Helical" evidence="6">
    <location>
        <begin position="94"/>
        <end position="113"/>
    </location>
</feature>
<dbReference type="PANTHER" id="PTHR23507:SF1">
    <property type="entry name" value="FI18259P1-RELATED"/>
    <property type="match status" value="1"/>
</dbReference>
<feature type="transmembrane region" description="Helical" evidence="6">
    <location>
        <begin position="228"/>
        <end position="248"/>
    </location>
</feature>
<feature type="transmembrane region" description="Helical" evidence="6">
    <location>
        <begin position="456"/>
        <end position="475"/>
    </location>
</feature>